<dbReference type="PATRIC" id="fig|1324261.3.peg.49"/>
<dbReference type="EMBL" id="JLXW01000001">
    <property type="protein sequence ID" value="KBZ69333.1"/>
    <property type="molecule type" value="Genomic_DNA"/>
</dbReference>
<sequence>MVTLGVIFHVKECGSIDTDQLARALSMQPGALLSILPPMAVNLHHHVAVAAGVCTNGLHPDPHIANHVLAGKRLVICGRQALPQSRYVPFRQQVVPPSARAWALAQSSTLTGSGSIRTHQDNHDLAAPAGAPPSEGQPVLGVDARLGKADAHNNLAGADGDLAEFPLAHPSIGDVALDHADAAGFSEICRRVADVLPIDRHNDVLDVDLTMARGEDADDGFPSADVAADTAAYPDGLDTAVV</sequence>
<evidence type="ECO:0000256" key="1">
    <source>
        <dbReference type="SAM" id="MobiDB-lite"/>
    </source>
</evidence>
<organism evidence="2 3">
    <name type="scientific">Mycobacterium [tuberculosis] TKK-01-0051</name>
    <dbReference type="NCBI Taxonomy" id="1324261"/>
    <lineage>
        <taxon>Bacteria</taxon>
        <taxon>Bacillati</taxon>
        <taxon>Actinomycetota</taxon>
        <taxon>Actinomycetes</taxon>
        <taxon>Mycobacteriales</taxon>
        <taxon>Mycobacteriaceae</taxon>
        <taxon>Mycobacterium</taxon>
        <taxon>Mycobacterium avium complex (MAC)</taxon>
    </lineage>
</organism>
<proteinExistence type="predicted"/>
<dbReference type="AlphaFoldDB" id="A0A051UK32"/>
<protein>
    <submittedName>
        <fullName evidence="2">Uncharacterized protein</fullName>
    </submittedName>
</protein>
<dbReference type="HOGENOM" id="CLU_1146226_0_0_11"/>
<feature type="region of interest" description="Disordered" evidence="1">
    <location>
        <begin position="112"/>
        <end position="135"/>
    </location>
</feature>
<evidence type="ECO:0000313" key="3">
    <source>
        <dbReference type="Proteomes" id="UP000025947"/>
    </source>
</evidence>
<name>A0A051UK32_9MYCO</name>
<comment type="caution">
    <text evidence="2">The sequence shown here is derived from an EMBL/GenBank/DDBJ whole genome shotgun (WGS) entry which is preliminary data.</text>
</comment>
<reference evidence="2 3" key="1">
    <citation type="submission" date="2014-04" db="EMBL/GenBank/DDBJ databases">
        <title>The Genome Sequence of Mycobacterium tuberculosis TKK-01-0051.</title>
        <authorList>
            <consortium name="The Broad Institute Genomics Platform"/>
            <consortium name="The Broad Institute Genome Sequencing Center for Infectious Disease"/>
            <person name="Earl A.M."/>
            <person name="Cohen K."/>
            <person name="Pym A."/>
            <person name="Bishai W."/>
            <person name="Maharaj K."/>
            <person name="Desjardins C."/>
            <person name="Abeel T."/>
            <person name="Young S."/>
            <person name="Zeng Q."/>
            <person name="Gargeya S."/>
            <person name="Abouelleil A."/>
            <person name="Alvarado L."/>
            <person name="Chapman S.B."/>
            <person name="Gainer-Dewar J."/>
            <person name="Goldberg J."/>
            <person name="Griggs A."/>
            <person name="Gujja S."/>
            <person name="Hansen M."/>
            <person name="Howarth C."/>
            <person name="Imamovic A."/>
            <person name="Larimer J."/>
            <person name="Murphy C."/>
            <person name="Naylor J."/>
            <person name="Pearson M."/>
            <person name="Poon T.W."/>
            <person name="Priest M."/>
            <person name="Roberts A."/>
            <person name="Saif S."/>
            <person name="Shea T."/>
            <person name="Sykes S."/>
            <person name="Wortman J."/>
            <person name="Nusbaum C."/>
            <person name="Birren B."/>
        </authorList>
    </citation>
    <scope>NUCLEOTIDE SEQUENCE [LARGE SCALE GENOMIC DNA]</scope>
    <source>
        <strain evidence="2 3">TKK-01-0051</strain>
    </source>
</reference>
<accession>A0A051UK32</accession>
<evidence type="ECO:0000313" key="2">
    <source>
        <dbReference type="EMBL" id="KBZ69333.1"/>
    </source>
</evidence>
<keyword evidence="3" id="KW-1185">Reference proteome</keyword>
<gene>
    <name evidence="2" type="ORF">K875_00048</name>
</gene>
<dbReference type="Proteomes" id="UP000025947">
    <property type="component" value="Unassembled WGS sequence"/>
</dbReference>